<dbReference type="GO" id="GO:0034198">
    <property type="term" value="P:cellular response to amino acid starvation"/>
    <property type="evidence" value="ECO:0007669"/>
    <property type="project" value="EnsemblFungi"/>
</dbReference>
<feature type="region of interest" description="Disordered" evidence="2">
    <location>
        <begin position="201"/>
        <end position="230"/>
    </location>
</feature>
<reference evidence="4 5" key="1">
    <citation type="submission" date="2015-03" db="EMBL/GenBank/DDBJ databases">
        <authorList>
            <person name="Radwan O."/>
            <person name="Al-Naeli F.A."/>
            <person name="Rendon G.A."/>
            <person name="Fields C."/>
        </authorList>
    </citation>
    <scope>NUCLEOTIDE SEQUENCE [LARGE SCALE GENOMIC DNA]</scope>
    <source>
        <strain evidence="4">CR-DP1</strain>
    </source>
</reference>
<keyword evidence="5" id="KW-1185">Reference proteome</keyword>
<evidence type="ECO:0000259" key="3">
    <source>
        <dbReference type="PROSITE" id="PS50908"/>
    </source>
</evidence>
<evidence type="ECO:0000256" key="2">
    <source>
        <dbReference type="SAM" id="MobiDB-lite"/>
    </source>
</evidence>
<sequence length="230" mass="26400">MGLEEQAEEREVLDSIFPEEITVVSDTEYRILVSLDMPVDNAEEDDNATSLFLNVRYPEDYPDTEPILDLLTVPGVPPHKYFSVADDRDQLLEGLKDVMQENLGMAMVFTLYSWIKEEAEQLALSRKQAVDKEREEALLAAEREENKKFQGEPVTPESFAKWREGFLKEMQEEKERAEEERLAELKKLKVKEEKKLTGKQLWEKGLAGKGDEDEEDDGPVDKMAKMQVAA</sequence>
<organism evidence="4 5">
    <name type="scientific">Thielaviopsis punctulata</name>
    <dbReference type="NCBI Taxonomy" id="72032"/>
    <lineage>
        <taxon>Eukaryota</taxon>
        <taxon>Fungi</taxon>
        <taxon>Dikarya</taxon>
        <taxon>Ascomycota</taxon>
        <taxon>Pezizomycotina</taxon>
        <taxon>Sordariomycetes</taxon>
        <taxon>Hypocreomycetidae</taxon>
        <taxon>Microascales</taxon>
        <taxon>Ceratocystidaceae</taxon>
        <taxon>Thielaviopsis</taxon>
    </lineage>
</organism>
<dbReference type="Pfam" id="PF05773">
    <property type="entry name" value="RWD"/>
    <property type="match status" value="1"/>
</dbReference>
<feature type="coiled-coil region" evidence="1">
    <location>
        <begin position="115"/>
        <end position="195"/>
    </location>
</feature>
<proteinExistence type="predicted"/>
<evidence type="ECO:0000313" key="5">
    <source>
        <dbReference type="Proteomes" id="UP000033483"/>
    </source>
</evidence>
<dbReference type="InterPro" id="IPR016135">
    <property type="entry name" value="UBQ-conjugating_enzyme/RWD"/>
</dbReference>
<dbReference type="PANTHER" id="PTHR12292">
    <property type="entry name" value="RWD DOMAIN-CONTAINING PROTEIN"/>
    <property type="match status" value="1"/>
</dbReference>
<dbReference type="Gene3D" id="3.10.110.10">
    <property type="entry name" value="Ubiquitin Conjugating Enzyme"/>
    <property type="match status" value="1"/>
</dbReference>
<dbReference type="EMBL" id="LAEV01001194">
    <property type="protein sequence ID" value="KKA28705.1"/>
    <property type="molecule type" value="Genomic_DNA"/>
</dbReference>
<evidence type="ECO:0000313" key="4">
    <source>
        <dbReference type="EMBL" id="KKA28705.1"/>
    </source>
</evidence>
<comment type="caution">
    <text evidence="4">The sequence shown here is derived from an EMBL/GenBank/DDBJ whole genome shotgun (WGS) entry which is preliminary data.</text>
</comment>
<dbReference type="OrthoDB" id="277175at2759"/>
<accession>A0A0F4ZET3</accession>
<evidence type="ECO:0000256" key="1">
    <source>
        <dbReference type="SAM" id="Coils"/>
    </source>
</evidence>
<name>A0A0F4ZET3_9PEZI</name>
<dbReference type="SMART" id="SM00591">
    <property type="entry name" value="RWD"/>
    <property type="match status" value="1"/>
</dbReference>
<dbReference type="Proteomes" id="UP000033483">
    <property type="component" value="Unassembled WGS sequence"/>
</dbReference>
<dbReference type="PROSITE" id="PS50908">
    <property type="entry name" value="RWD"/>
    <property type="match status" value="1"/>
</dbReference>
<gene>
    <name evidence="4" type="ORF">TD95_003798</name>
</gene>
<dbReference type="GO" id="GO:0002181">
    <property type="term" value="P:cytoplasmic translation"/>
    <property type="evidence" value="ECO:0007669"/>
    <property type="project" value="EnsemblFungi"/>
</dbReference>
<dbReference type="GO" id="GO:0031333">
    <property type="term" value="P:negative regulation of protein-containing complex assembly"/>
    <property type="evidence" value="ECO:0007669"/>
    <property type="project" value="EnsemblFungi"/>
</dbReference>
<protein>
    <recommendedName>
        <fullName evidence="3">RWD domain-containing protein</fullName>
    </recommendedName>
</protein>
<dbReference type="SUPFAM" id="SSF54495">
    <property type="entry name" value="UBC-like"/>
    <property type="match status" value="1"/>
</dbReference>
<dbReference type="InterPro" id="IPR040213">
    <property type="entry name" value="GIR2-like"/>
</dbReference>
<dbReference type="GO" id="GO:0004860">
    <property type="term" value="F:protein kinase inhibitor activity"/>
    <property type="evidence" value="ECO:0007669"/>
    <property type="project" value="EnsemblFungi"/>
</dbReference>
<dbReference type="FunFam" id="3.10.110.10:FF:000075">
    <property type="entry name" value="RWD domain-containing protein (Gir2)"/>
    <property type="match status" value="1"/>
</dbReference>
<feature type="domain" description="RWD" evidence="3">
    <location>
        <begin position="8"/>
        <end position="122"/>
    </location>
</feature>
<dbReference type="AlphaFoldDB" id="A0A0F4ZET3"/>
<keyword evidence="1" id="KW-0175">Coiled coil</keyword>
<dbReference type="InterPro" id="IPR006575">
    <property type="entry name" value="RWD_dom"/>
</dbReference>
<dbReference type="GO" id="GO:1903833">
    <property type="term" value="P:positive regulation of cellular response to amino acid starvation"/>
    <property type="evidence" value="ECO:0007669"/>
    <property type="project" value="EnsemblFungi"/>
</dbReference>
<dbReference type="CDD" id="cd23823">
    <property type="entry name" value="RWD_GCN2"/>
    <property type="match status" value="1"/>
</dbReference>